<keyword evidence="3" id="KW-1185">Reference proteome</keyword>
<dbReference type="SMART" id="SM00257">
    <property type="entry name" value="LysM"/>
    <property type="match status" value="1"/>
</dbReference>
<dbReference type="SUPFAM" id="SSF54106">
    <property type="entry name" value="LysM domain"/>
    <property type="match status" value="1"/>
</dbReference>
<evidence type="ECO:0000313" key="3">
    <source>
        <dbReference type="Proteomes" id="UP000515819"/>
    </source>
</evidence>
<dbReference type="PROSITE" id="PS51782">
    <property type="entry name" value="LYSM"/>
    <property type="match status" value="1"/>
</dbReference>
<feature type="domain" description="LysM" evidence="1">
    <location>
        <begin position="470"/>
        <end position="513"/>
    </location>
</feature>
<sequence>MEFSKKEIHTSVLTQSKYSQITVDDDFTIPDSKGDMEKIVAKEGHILLESMIPEDGKVRITGSVCVRVLYRTGGDIPRLCQFQSEIPFEDVVNCDGVSSSSQVDCHSQLEDLTVSMINSRKLEVRGLIGTSVNVYEEMCIDAATGIEQGEGVACQYRDVTYSQVVLAKRDVLKVREELEIPQNKPNIQEILWQCVALRNMETKAGDEKLLVRGEIEIFILYKGGEERLPVQSIFSVRSLYREVPCSGAAEGMVLDVDYVLGKGEITIRQDADGEDRVFGCDYNIDMNIKLYEDCSCRMLSDVYSPSAELVPQFEVMDYENLLLRNAAKAKVSARKQIGGDKAKLLQICHVYGDVDIDDVVVGENGAEITGVVKCCVLYIATGDDPMSSVEVEIPFSYTADTVPLVQEDSVRIHPCIDQLTASLLNSEEIEIKAQINLNISVFAKGESQAMTDLQILPIDEAKKAAQPGIVGYVVQKGDSMWSIAKKYYASIDAIKQLNNLESDYVSEGDRLLIVKS</sequence>
<gene>
    <name evidence="2" type="ORF">H9Q76_00245</name>
</gene>
<name>A0A7G9FMK0_9FIRM</name>
<dbReference type="Pfam" id="PF01476">
    <property type="entry name" value="LysM"/>
    <property type="match status" value="1"/>
</dbReference>
<dbReference type="Proteomes" id="UP000515819">
    <property type="component" value="Chromosome"/>
</dbReference>
<proteinExistence type="predicted"/>
<organism evidence="2 3">
    <name type="scientific">Wujia chipingensis</name>
    <dbReference type="NCBI Taxonomy" id="2763670"/>
    <lineage>
        <taxon>Bacteria</taxon>
        <taxon>Bacillati</taxon>
        <taxon>Bacillota</taxon>
        <taxon>Clostridia</taxon>
        <taxon>Lachnospirales</taxon>
        <taxon>Lachnospiraceae</taxon>
        <taxon>Wujia</taxon>
    </lineage>
</organism>
<dbReference type="AlphaFoldDB" id="A0A7G9FMK0"/>
<protein>
    <submittedName>
        <fullName evidence="2">DUF3794 domain-containing protein</fullName>
    </submittedName>
</protein>
<dbReference type="Gene3D" id="3.10.350.10">
    <property type="entry name" value="LysM domain"/>
    <property type="match status" value="1"/>
</dbReference>
<dbReference type="Pfam" id="PF12673">
    <property type="entry name" value="SipL"/>
    <property type="match status" value="3"/>
</dbReference>
<dbReference type="InterPro" id="IPR018392">
    <property type="entry name" value="LysM"/>
</dbReference>
<dbReference type="KEGG" id="wcp:H9Q76_00245"/>
<reference evidence="2 3" key="1">
    <citation type="submission" date="2020-08" db="EMBL/GenBank/DDBJ databases">
        <authorList>
            <person name="Liu C."/>
            <person name="Sun Q."/>
        </authorList>
    </citation>
    <scope>NUCLEOTIDE SEQUENCE [LARGE SCALE GENOMIC DNA]</scope>
    <source>
        <strain evidence="2 3">NSJ-4</strain>
    </source>
</reference>
<dbReference type="EMBL" id="CP060632">
    <property type="protein sequence ID" value="QNL99781.1"/>
    <property type="molecule type" value="Genomic_DNA"/>
</dbReference>
<accession>A0A7G9FMK0</accession>
<dbReference type="CDD" id="cd00118">
    <property type="entry name" value="LysM"/>
    <property type="match status" value="1"/>
</dbReference>
<dbReference type="RefSeq" id="WP_117781638.1">
    <property type="nucleotide sequence ID" value="NZ_CP060632.1"/>
</dbReference>
<dbReference type="InterPro" id="IPR036779">
    <property type="entry name" value="LysM_dom_sf"/>
</dbReference>
<dbReference type="InterPro" id="IPR024300">
    <property type="entry name" value="SipL_SPOCS_dom"/>
</dbReference>
<evidence type="ECO:0000259" key="1">
    <source>
        <dbReference type="PROSITE" id="PS51782"/>
    </source>
</evidence>
<evidence type="ECO:0000313" key="2">
    <source>
        <dbReference type="EMBL" id="QNL99781.1"/>
    </source>
</evidence>